<keyword evidence="1" id="KW-0805">Transcription regulation</keyword>
<dbReference type="Pfam" id="PF07883">
    <property type="entry name" value="Cupin_2"/>
    <property type="match status" value="1"/>
</dbReference>
<evidence type="ECO:0000256" key="1">
    <source>
        <dbReference type="ARBA" id="ARBA00023015"/>
    </source>
</evidence>
<dbReference type="Gene3D" id="1.10.10.60">
    <property type="entry name" value="Homeodomain-like"/>
    <property type="match status" value="2"/>
</dbReference>
<dbReference type="GO" id="GO:0003700">
    <property type="term" value="F:DNA-binding transcription factor activity"/>
    <property type="evidence" value="ECO:0007669"/>
    <property type="project" value="InterPro"/>
</dbReference>
<dbReference type="InterPro" id="IPR018060">
    <property type="entry name" value="HTH_AraC"/>
</dbReference>
<dbReference type="SUPFAM" id="SSF51182">
    <property type="entry name" value="RmlC-like cupins"/>
    <property type="match status" value="1"/>
</dbReference>
<dbReference type="Pfam" id="PF12833">
    <property type="entry name" value="HTH_18"/>
    <property type="match status" value="1"/>
</dbReference>
<name>A0A1Q9HMJ9_9VIBR</name>
<dbReference type="PANTHER" id="PTHR43280">
    <property type="entry name" value="ARAC-FAMILY TRANSCRIPTIONAL REGULATOR"/>
    <property type="match status" value="1"/>
</dbReference>
<dbReference type="InterPro" id="IPR020449">
    <property type="entry name" value="Tscrpt_reg_AraC-type_HTH"/>
</dbReference>
<keyword evidence="2" id="KW-0238">DNA-binding</keyword>
<gene>
    <name evidence="5" type="ORF">BIY22_16850</name>
</gene>
<protein>
    <recommendedName>
        <fullName evidence="4">HTH araC/xylS-type domain-containing protein</fullName>
    </recommendedName>
</protein>
<feature type="domain" description="HTH araC/xylS-type" evidence="4">
    <location>
        <begin position="172"/>
        <end position="270"/>
    </location>
</feature>
<dbReference type="InterPro" id="IPR013096">
    <property type="entry name" value="Cupin_2"/>
</dbReference>
<dbReference type="PROSITE" id="PS01124">
    <property type="entry name" value="HTH_ARAC_FAMILY_2"/>
    <property type="match status" value="1"/>
</dbReference>
<dbReference type="AlphaFoldDB" id="A0A1Q9HMJ9"/>
<dbReference type="SMART" id="SM00342">
    <property type="entry name" value="HTH_ARAC"/>
    <property type="match status" value="1"/>
</dbReference>
<dbReference type="GO" id="GO:0043565">
    <property type="term" value="F:sequence-specific DNA binding"/>
    <property type="evidence" value="ECO:0007669"/>
    <property type="project" value="InterPro"/>
</dbReference>
<evidence type="ECO:0000313" key="5">
    <source>
        <dbReference type="EMBL" id="OLQ91925.1"/>
    </source>
</evidence>
<proteinExistence type="predicted"/>
<dbReference type="PRINTS" id="PR00032">
    <property type="entry name" value="HTHARAC"/>
</dbReference>
<dbReference type="EMBL" id="MJMJ01000006">
    <property type="protein sequence ID" value="OLQ91925.1"/>
    <property type="molecule type" value="Genomic_DNA"/>
</dbReference>
<dbReference type="STRING" id="1381081.BIY22_16850"/>
<evidence type="ECO:0000313" key="6">
    <source>
        <dbReference type="Proteomes" id="UP000186313"/>
    </source>
</evidence>
<dbReference type="Proteomes" id="UP000186313">
    <property type="component" value="Unassembled WGS sequence"/>
</dbReference>
<comment type="caution">
    <text evidence="5">The sequence shown here is derived from an EMBL/GenBank/DDBJ whole genome shotgun (WGS) entry which is preliminary data.</text>
</comment>
<dbReference type="InterPro" id="IPR011051">
    <property type="entry name" value="RmlC_Cupin_sf"/>
</dbReference>
<accession>A0A1Q9HMJ9</accession>
<dbReference type="OrthoDB" id="345413at2"/>
<reference evidence="5 6" key="1">
    <citation type="submission" date="2016-09" db="EMBL/GenBank/DDBJ databases">
        <title>Genomic Taxonomy of the Vibrionaceae.</title>
        <authorList>
            <person name="Gonzalez-Castillo A."/>
            <person name="Gomez-Gil B."/>
            <person name="Enciso-Ibarra K."/>
        </authorList>
    </citation>
    <scope>NUCLEOTIDE SEQUENCE [LARGE SCALE GENOMIC DNA]</scope>
    <source>
        <strain evidence="5 6">CAIM 703</strain>
    </source>
</reference>
<keyword evidence="3" id="KW-0804">Transcription</keyword>
<dbReference type="InterPro" id="IPR009057">
    <property type="entry name" value="Homeodomain-like_sf"/>
</dbReference>
<sequence>MSAVFEMLNIHSSRSLVCRSYQGNAFFCPFHLHPELEIVFIEKGEIESFVGNQQQRLQTGEVQLIGANVPHSFKLDYQTHITLLSKYIHFESSCLTVLKQIAEFELLDDLLHQFSRGAVYQLDEAMKTRYLAVFHMRGIERLLSILTWFVDLLKLPPIRYASDNYLLCDKSNRIMDFIMSNATEDLCLAQVASHLNMSTSTLSRSLKRSLGMSYVEFVNHTRINIACELLREGKSSITDVALSSGFKSSSQFNKVFKQMLKICPRKYRDSYQELCPQEQSKDADLLWDVGEPC</sequence>
<dbReference type="SUPFAM" id="SSF46689">
    <property type="entry name" value="Homeodomain-like"/>
    <property type="match status" value="2"/>
</dbReference>
<evidence type="ECO:0000256" key="2">
    <source>
        <dbReference type="ARBA" id="ARBA00023125"/>
    </source>
</evidence>
<evidence type="ECO:0000259" key="4">
    <source>
        <dbReference type="PROSITE" id="PS01124"/>
    </source>
</evidence>
<dbReference type="PANTHER" id="PTHR43280:SF27">
    <property type="entry name" value="TRANSCRIPTIONAL REGULATOR MTLR"/>
    <property type="match status" value="1"/>
</dbReference>
<dbReference type="RefSeq" id="WP_075706642.1">
    <property type="nucleotide sequence ID" value="NZ_MJMJ01000006.1"/>
</dbReference>
<dbReference type="InterPro" id="IPR014710">
    <property type="entry name" value="RmlC-like_jellyroll"/>
</dbReference>
<organism evidence="5 6">
    <name type="scientific">Vibrio panuliri</name>
    <dbReference type="NCBI Taxonomy" id="1381081"/>
    <lineage>
        <taxon>Bacteria</taxon>
        <taxon>Pseudomonadati</taxon>
        <taxon>Pseudomonadota</taxon>
        <taxon>Gammaproteobacteria</taxon>
        <taxon>Vibrionales</taxon>
        <taxon>Vibrionaceae</taxon>
        <taxon>Vibrio</taxon>
    </lineage>
</organism>
<dbReference type="Gene3D" id="2.60.120.10">
    <property type="entry name" value="Jelly Rolls"/>
    <property type="match status" value="1"/>
</dbReference>
<evidence type="ECO:0000256" key="3">
    <source>
        <dbReference type="ARBA" id="ARBA00023163"/>
    </source>
</evidence>